<dbReference type="Gene3D" id="3.40.50.300">
    <property type="entry name" value="P-loop containing nucleotide triphosphate hydrolases"/>
    <property type="match status" value="1"/>
</dbReference>
<dbReference type="PANTHER" id="PTHR45783">
    <property type="entry name" value="KINESIN LIGHT CHAIN"/>
    <property type="match status" value="1"/>
</dbReference>
<dbReference type="GO" id="GO:0019894">
    <property type="term" value="F:kinesin binding"/>
    <property type="evidence" value="ECO:0007669"/>
    <property type="project" value="TreeGrafter"/>
</dbReference>
<dbReference type="Pfam" id="PF13401">
    <property type="entry name" value="AAA_22"/>
    <property type="match status" value="1"/>
</dbReference>
<dbReference type="InterPro" id="IPR049945">
    <property type="entry name" value="AAA_22"/>
</dbReference>
<evidence type="ECO:0000256" key="4">
    <source>
        <dbReference type="ARBA" id="ARBA00022803"/>
    </source>
</evidence>
<dbReference type="InterPro" id="IPR011990">
    <property type="entry name" value="TPR-like_helical_dom_sf"/>
</dbReference>
<accession>A0A646KB78</accession>
<keyword evidence="2" id="KW-0963">Cytoplasm</keyword>
<evidence type="ECO:0000259" key="6">
    <source>
        <dbReference type="Pfam" id="PF13401"/>
    </source>
</evidence>
<proteinExistence type="predicted"/>
<keyword evidence="5" id="KW-0472">Membrane</keyword>
<evidence type="ECO:0000256" key="2">
    <source>
        <dbReference type="ARBA" id="ARBA00022490"/>
    </source>
</evidence>
<keyword evidence="5" id="KW-0812">Transmembrane</keyword>
<dbReference type="PRINTS" id="PR00364">
    <property type="entry name" value="DISEASERSIST"/>
</dbReference>
<name>A0A646KB78_STRJU</name>
<dbReference type="InterPro" id="IPR002151">
    <property type="entry name" value="Kinesin_light"/>
</dbReference>
<dbReference type="Proteomes" id="UP000419138">
    <property type="component" value="Unassembled WGS sequence"/>
</dbReference>
<dbReference type="AlphaFoldDB" id="A0A646KB78"/>
<reference evidence="7 8" key="1">
    <citation type="submission" date="2019-05" db="EMBL/GenBank/DDBJ databases">
        <title>Comparative genomics and metabolomics analyses of clavulanic acid producing Streptomyces species provides insight into specialized metabolism and evolution of beta-lactam biosynthetic gene clusters.</title>
        <authorList>
            <person name="Moore M.A."/>
            <person name="Cruz-Morales P."/>
            <person name="Barona Gomez F."/>
            <person name="Kapil T."/>
        </authorList>
    </citation>
    <scope>NUCLEOTIDE SEQUENCE [LARGE SCALE GENOMIC DNA]</scope>
    <source>
        <strain evidence="7 8">NRRL 5741</strain>
    </source>
</reference>
<evidence type="ECO:0000313" key="7">
    <source>
        <dbReference type="EMBL" id="MQS99337.1"/>
    </source>
</evidence>
<dbReference type="PANTHER" id="PTHR45783:SF3">
    <property type="entry name" value="KINESIN LIGHT CHAIN"/>
    <property type="match status" value="1"/>
</dbReference>
<evidence type="ECO:0000256" key="1">
    <source>
        <dbReference type="ARBA" id="ARBA00004496"/>
    </source>
</evidence>
<sequence length="723" mass="75981">MALFTRSASRCSLLWEVPRSATVRFRIRRAGRLSAEGQQAPIRDGFSVTATSTAPSRRRVLSRLGTETSSSALGRVVVGILVVPGRATGTEVTDVVGGHVGRGRWRWTLGRLLWAPTGAAVAGGIAWAVARVGLETADQLSSVIGGTAGLLGLAVALVALRSPAPVAPPVAGGGAGGRWVRAAAANASYRAPAVQAPVRGRDSELADLQSLVAGRDGGLVVVCGTGGLGKTTLAAQAAQQAETERRAVFWVRWQDDAARLAHDLTRIAQALGLPETRLHDAQNGRAALVDVVWEQLAAVRGWMIVIDNVDTPRNLGPGSEPPGSYRGWVRPDGGGLLLVTTRDTARGTWGPRAHLVPLEPLAADPSGAVLRDAAPAAGTTVEAAALGERLGGLPLALDTAGRYLANPTSRYRTFTAYQHALPTEFGDLVGAEHPQATDPEVARTVVRHTFDLSLAQLHTDGYTLARPALFLLALLAPAPVPRAFLTPALLADATGQRVTASELDASFAALHQYGLISTPAVPPADSGGGDALTVGQVAMHPLVHDVIALTAPPGTDHTTCHTALDTHLTQTVRDTTSAGRAGWPTARLLAPHLPPLLHRTSHADFTATRNLLTNLASTLQDAGATAEEHLLSQCVLDAETHHLGPDHPDTLTSRNNLAVALDNLGRHQEAADLHRQNLTDRERALGPNQPDTLSSRNNLAVALDDLGRHQEAADLHRQNLTDR</sequence>
<keyword evidence="4" id="KW-0802">TPR repeat</keyword>
<dbReference type="InterPro" id="IPR027417">
    <property type="entry name" value="P-loop_NTPase"/>
</dbReference>
<comment type="caution">
    <text evidence="7">The sequence shown here is derived from an EMBL/GenBank/DDBJ whole genome shotgun (WGS) entry which is preliminary data.</text>
</comment>
<dbReference type="Pfam" id="PF13374">
    <property type="entry name" value="TPR_10"/>
    <property type="match status" value="2"/>
</dbReference>
<evidence type="ECO:0000256" key="3">
    <source>
        <dbReference type="ARBA" id="ARBA00022737"/>
    </source>
</evidence>
<evidence type="ECO:0000256" key="5">
    <source>
        <dbReference type="SAM" id="Phobius"/>
    </source>
</evidence>
<feature type="non-terminal residue" evidence="7">
    <location>
        <position position="723"/>
    </location>
</feature>
<dbReference type="GO" id="GO:0005737">
    <property type="term" value="C:cytoplasm"/>
    <property type="evidence" value="ECO:0007669"/>
    <property type="project" value="UniProtKB-SubCell"/>
</dbReference>
<organism evidence="7 8">
    <name type="scientific">Streptomyces jumonjinensis</name>
    <dbReference type="NCBI Taxonomy" id="1945"/>
    <lineage>
        <taxon>Bacteria</taxon>
        <taxon>Bacillati</taxon>
        <taxon>Actinomycetota</taxon>
        <taxon>Actinomycetes</taxon>
        <taxon>Kitasatosporales</taxon>
        <taxon>Streptomycetaceae</taxon>
        <taxon>Streptomyces</taxon>
    </lineage>
</organism>
<dbReference type="GO" id="GO:0007018">
    <property type="term" value="P:microtubule-based movement"/>
    <property type="evidence" value="ECO:0007669"/>
    <property type="project" value="TreeGrafter"/>
</dbReference>
<gene>
    <name evidence="7" type="ORF">FF041_03700</name>
</gene>
<keyword evidence="3" id="KW-0677">Repeat</keyword>
<dbReference type="SUPFAM" id="SSF48452">
    <property type="entry name" value="TPR-like"/>
    <property type="match status" value="1"/>
</dbReference>
<comment type="subcellular location">
    <subcellularLocation>
        <location evidence="1">Cytoplasm</location>
    </subcellularLocation>
</comment>
<evidence type="ECO:0000313" key="8">
    <source>
        <dbReference type="Proteomes" id="UP000419138"/>
    </source>
</evidence>
<keyword evidence="5" id="KW-1133">Transmembrane helix</keyword>
<feature type="transmembrane region" description="Helical" evidence="5">
    <location>
        <begin position="112"/>
        <end position="134"/>
    </location>
</feature>
<dbReference type="GO" id="GO:0005871">
    <property type="term" value="C:kinesin complex"/>
    <property type="evidence" value="ECO:0007669"/>
    <property type="project" value="InterPro"/>
</dbReference>
<dbReference type="EMBL" id="VCLA01000024">
    <property type="protein sequence ID" value="MQS99337.1"/>
    <property type="molecule type" value="Genomic_DNA"/>
</dbReference>
<protein>
    <submittedName>
        <fullName evidence="7">Tetratricopeptide repeat protein</fullName>
    </submittedName>
</protein>
<dbReference type="SUPFAM" id="SSF52540">
    <property type="entry name" value="P-loop containing nucleoside triphosphate hydrolases"/>
    <property type="match status" value="1"/>
</dbReference>
<keyword evidence="8" id="KW-1185">Reference proteome</keyword>
<dbReference type="Gene3D" id="1.25.40.10">
    <property type="entry name" value="Tetratricopeptide repeat domain"/>
    <property type="match status" value="1"/>
</dbReference>
<dbReference type="OrthoDB" id="127785at2"/>
<feature type="domain" description="ORC1/DEAH AAA+ ATPase" evidence="6">
    <location>
        <begin position="216"/>
        <end position="310"/>
    </location>
</feature>
<feature type="transmembrane region" description="Helical" evidence="5">
    <location>
        <begin position="140"/>
        <end position="160"/>
    </location>
</feature>